<dbReference type="SUPFAM" id="SSF48403">
    <property type="entry name" value="Ankyrin repeat"/>
    <property type="match status" value="1"/>
</dbReference>
<dbReference type="Proteomes" id="UP000075882">
    <property type="component" value="Unassembled WGS sequence"/>
</dbReference>
<feature type="region of interest" description="Disordered" evidence="2">
    <location>
        <begin position="25"/>
        <end position="44"/>
    </location>
</feature>
<dbReference type="Pfam" id="PF13637">
    <property type="entry name" value="Ank_4"/>
    <property type="match status" value="1"/>
</dbReference>
<accession>A0A8W7PMJ2</accession>
<dbReference type="EnsemblMetazoa" id="ACOM034575-RA">
    <property type="protein sequence ID" value="ACOM034575-PA.1"/>
    <property type="gene ID" value="ACOM034575"/>
</dbReference>
<feature type="region of interest" description="Disordered" evidence="2">
    <location>
        <begin position="426"/>
        <end position="449"/>
    </location>
</feature>
<dbReference type="PROSITE" id="PS50297">
    <property type="entry name" value="ANK_REP_REGION"/>
    <property type="match status" value="1"/>
</dbReference>
<feature type="compositionally biased region" description="Polar residues" evidence="2">
    <location>
        <begin position="284"/>
        <end position="293"/>
    </location>
</feature>
<dbReference type="VEuPathDB" id="VectorBase:ACON2_033265"/>
<dbReference type="InterPro" id="IPR002110">
    <property type="entry name" value="Ankyrin_rpt"/>
</dbReference>
<dbReference type="PANTHER" id="PTHR21437">
    <property type="entry name" value="WIDE AWAKE"/>
    <property type="match status" value="1"/>
</dbReference>
<dbReference type="SMART" id="SM00248">
    <property type="entry name" value="ANK"/>
    <property type="match status" value="2"/>
</dbReference>
<feature type="region of interest" description="Disordered" evidence="2">
    <location>
        <begin position="274"/>
        <end position="310"/>
    </location>
</feature>
<dbReference type="GO" id="GO:0061172">
    <property type="term" value="P:regulation of establishment of bipolar cell polarity"/>
    <property type="evidence" value="ECO:0007669"/>
    <property type="project" value="TreeGrafter"/>
</dbReference>
<dbReference type="GO" id="GO:0005819">
    <property type="term" value="C:spindle"/>
    <property type="evidence" value="ECO:0007669"/>
    <property type="project" value="TreeGrafter"/>
</dbReference>
<dbReference type="GO" id="GO:0000132">
    <property type="term" value="P:establishment of mitotic spindle orientation"/>
    <property type="evidence" value="ECO:0007669"/>
    <property type="project" value="TreeGrafter"/>
</dbReference>
<organism evidence="3">
    <name type="scientific">Anopheles coluzzii</name>
    <name type="common">African malaria mosquito</name>
    <dbReference type="NCBI Taxonomy" id="1518534"/>
    <lineage>
        <taxon>Eukaryota</taxon>
        <taxon>Metazoa</taxon>
        <taxon>Ecdysozoa</taxon>
        <taxon>Arthropoda</taxon>
        <taxon>Hexapoda</taxon>
        <taxon>Insecta</taxon>
        <taxon>Pterygota</taxon>
        <taxon>Neoptera</taxon>
        <taxon>Endopterygota</taxon>
        <taxon>Diptera</taxon>
        <taxon>Nematocera</taxon>
        <taxon>Culicoidea</taxon>
        <taxon>Culicidae</taxon>
        <taxon>Anophelinae</taxon>
        <taxon>Anopheles</taxon>
    </lineage>
</organism>
<sequence length="449" mass="48249">MERIHSASGSDTATVRHVVRCERFDSREAKDNSSSSSTSSSFYQDRTSSRTGLAADGCYFNAVFNDSSETYADVEEQPYDGHALKPDSINTAAMVRVTVPSTPVAADGSHPFRRGHSMRSSFNSLRGLRTKLKQGGGSTGVGSTTVNGHNSARLAYCHLPAVGDLARSPSAASTIIGKRSSSRSSSSSSGTHFARSASDDVRRSLRNKLHKLKITYHELRRLQTKVLQDKSSTLDESSEVGECESLPENIPPKAAALLMEGFCRASGVQSSLKVHRRAPEEKTTSVARRSNSLRAAKESNKKLPTKKQHKQLQAQLDKLTQINIHLHALFSAVEHGHLEKARTILESTDVDVNSLNSDGLTPLDVAVLSNNRSMTKMLLQQGAIENAHSVHAANSNMGLHLNNLLCDAEATVHELGNFDGSQAGGLAGSERTGTGTNAGKTTFSNIIGK</sequence>
<dbReference type="Gene3D" id="1.25.40.20">
    <property type="entry name" value="Ankyrin repeat-containing domain"/>
    <property type="match status" value="1"/>
</dbReference>
<keyword evidence="1" id="KW-0040">ANK repeat</keyword>
<dbReference type="InterPro" id="IPR036770">
    <property type="entry name" value="Ankyrin_rpt-contain_sf"/>
</dbReference>
<dbReference type="InterPro" id="IPR039269">
    <property type="entry name" value="ANKFN1"/>
</dbReference>
<protein>
    <recommendedName>
        <fullName evidence="4">cGMP-dependent protein kinase interacting domain-containing protein</fullName>
    </recommendedName>
</protein>
<evidence type="ECO:0000256" key="2">
    <source>
        <dbReference type="SAM" id="MobiDB-lite"/>
    </source>
</evidence>
<evidence type="ECO:0000256" key="1">
    <source>
        <dbReference type="PROSITE-ProRule" id="PRU00023"/>
    </source>
</evidence>
<feature type="compositionally biased region" description="Polar residues" evidence="2">
    <location>
        <begin position="431"/>
        <end position="449"/>
    </location>
</feature>
<feature type="repeat" description="ANK" evidence="1">
    <location>
        <begin position="358"/>
        <end position="390"/>
    </location>
</feature>
<name>A0A8W7PMJ2_ANOCL</name>
<evidence type="ECO:0008006" key="4">
    <source>
        <dbReference type="Google" id="ProtNLM"/>
    </source>
</evidence>
<evidence type="ECO:0000313" key="3">
    <source>
        <dbReference type="EnsemblMetazoa" id="ACOM034575-PA.1"/>
    </source>
</evidence>
<dbReference type="PROSITE" id="PS50088">
    <property type="entry name" value="ANK_REPEAT"/>
    <property type="match status" value="1"/>
</dbReference>
<reference evidence="3" key="1">
    <citation type="submission" date="2022-08" db="UniProtKB">
        <authorList>
            <consortium name="EnsemblMetazoa"/>
        </authorList>
    </citation>
    <scope>IDENTIFICATION</scope>
</reference>
<dbReference type="PANTHER" id="PTHR21437:SF1">
    <property type="entry name" value="WIDE AWAKE"/>
    <property type="match status" value="1"/>
</dbReference>
<dbReference type="AlphaFoldDB" id="A0A8W7PMJ2"/>
<feature type="region of interest" description="Disordered" evidence="2">
    <location>
        <begin position="174"/>
        <end position="200"/>
    </location>
</feature>
<proteinExistence type="predicted"/>